<comment type="similarity">
    <text evidence="1">Belongs to the UPF0337 (CsbD) family.</text>
</comment>
<accession>A0A3S1CDA3</accession>
<reference evidence="4" key="1">
    <citation type="submission" date="2018-12" db="EMBL/GenBank/DDBJ databases">
        <authorList>
            <person name="Will S."/>
            <person name="Neumann-Schaal M."/>
            <person name="Henke P."/>
        </authorList>
    </citation>
    <scope>NUCLEOTIDE SEQUENCE</scope>
    <source>
        <strain evidence="4">PCC 7102</strain>
    </source>
</reference>
<dbReference type="OrthoDB" id="424911at2"/>
<dbReference type="InterPro" id="IPR008462">
    <property type="entry name" value="CsbD"/>
</dbReference>
<dbReference type="InterPro" id="IPR036629">
    <property type="entry name" value="YjbJ_sf"/>
</dbReference>
<protein>
    <recommendedName>
        <fullName evidence="3">CsbD-like domain-containing protein</fullName>
    </recommendedName>
</protein>
<feature type="region of interest" description="Disordered" evidence="2">
    <location>
        <begin position="67"/>
        <end position="86"/>
    </location>
</feature>
<dbReference type="Proteomes" id="UP000271624">
    <property type="component" value="Unassembled WGS sequence"/>
</dbReference>
<organism evidence="4 5">
    <name type="scientific">Dulcicalothrix desertica PCC 7102</name>
    <dbReference type="NCBI Taxonomy" id="232991"/>
    <lineage>
        <taxon>Bacteria</taxon>
        <taxon>Bacillati</taxon>
        <taxon>Cyanobacteriota</taxon>
        <taxon>Cyanophyceae</taxon>
        <taxon>Nostocales</taxon>
        <taxon>Calotrichaceae</taxon>
        <taxon>Dulcicalothrix</taxon>
    </lineage>
</organism>
<gene>
    <name evidence="4" type="ORF">DSM106972_037960</name>
</gene>
<evidence type="ECO:0000256" key="2">
    <source>
        <dbReference type="SAM" id="MobiDB-lite"/>
    </source>
</evidence>
<dbReference type="Pfam" id="PF05532">
    <property type="entry name" value="CsbD"/>
    <property type="match status" value="1"/>
</dbReference>
<dbReference type="Gene3D" id="1.10.1470.10">
    <property type="entry name" value="YjbJ"/>
    <property type="match status" value="1"/>
</dbReference>
<reference evidence="4" key="2">
    <citation type="journal article" date="2019" name="Genome Biol. Evol.">
        <title>Day and night: Metabolic profiles and evolutionary relationships of six axenic non-marine cyanobacteria.</title>
        <authorList>
            <person name="Will S.E."/>
            <person name="Henke P."/>
            <person name="Boedeker C."/>
            <person name="Huang S."/>
            <person name="Brinkmann H."/>
            <person name="Rohde M."/>
            <person name="Jarek M."/>
            <person name="Friedl T."/>
            <person name="Seufert S."/>
            <person name="Schumacher M."/>
            <person name="Overmann J."/>
            <person name="Neumann-Schaal M."/>
            <person name="Petersen J."/>
        </authorList>
    </citation>
    <scope>NUCLEOTIDE SEQUENCE [LARGE SCALE GENOMIC DNA]</scope>
    <source>
        <strain evidence="4">PCC 7102</strain>
    </source>
</reference>
<feature type="domain" description="CsbD-like" evidence="3">
    <location>
        <begin position="49"/>
        <end position="89"/>
    </location>
</feature>
<evidence type="ECO:0000256" key="1">
    <source>
        <dbReference type="ARBA" id="ARBA00009129"/>
    </source>
</evidence>
<keyword evidence="5" id="KW-1185">Reference proteome</keyword>
<feature type="compositionally biased region" description="Basic and acidic residues" evidence="2">
    <location>
        <begin position="71"/>
        <end position="86"/>
    </location>
</feature>
<proteinExistence type="inferred from homology"/>
<sequence length="128" mass="13855">MKLVQRLSKILLIAFLAVIIAVGNVGAAFASTLEAGGVYVADNSVDLGNKVKGTVQKAQGKVQETYGNLTGDRDTQVEGKAKQAEGEIRITQPISESEIEGKARQAENNIYRYQTNEKKEDKLTEAVD</sequence>
<dbReference type="AlphaFoldDB" id="A0A3S1CDA3"/>
<evidence type="ECO:0000313" key="5">
    <source>
        <dbReference type="Proteomes" id="UP000271624"/>
    </source>
</evidence>
<evidence type="ECO:0000259" key="3">
    <source>
        <dbReference type="Pfam" id="PF05532"/>
    </source>
</evidence>
<dbReference type="RefSeq" id="WP_127082252.1">
    <property type="nucleotide sequence ID" value="NZ_RSCL01000009.1"/>
</dbReference>
<dbReference type="SUPFAM" id="SSF69047">
    <property type="entry name" value="Hypothetical protein YjbJ"/>
    <property type="match status" value="1"/>
</dbReference>
<name>A0A3S1CDA3_9CYAN</name>
<dbReference type="EMBL" id="RSCL01000009">
    <property type="protein sequence ID" value="RUT04975.1"/>
    <property type="molecule type" value="Genomic_DNA"/>
</dbReference>
<evidence type="ECO:0000313" key="4">
    <source>
        <dbReference type="EMBL" id="RUT04975.1"/>
    </source>
</evidence>
<comment type="caution">
    <text evidence="4">The sequence shown here is derived from an EMBL/GenBank/DDBJ whole genome shotgun (WGS) entry which is preliminary data.</text>
</comment>